<feature type="compositionally biased region" description="Low complexity" evidence="1">
    <location>
        <begin position="202"/>
        <end position="221"/>
    </location>
</feature>
<dbReference type="InParanoid" id="A0A7R8V428"/>
<accession>A0A7R8V428</accession>
<feature type="region of interest" description="Disordered" evidence="1">
    <location>
        <begin position="72"/>
        <end position="244"/>
    </location>
</feature>
<proteinExistence type="predicted"/>
<protein>
    <submittedName>
        <fullName evidence="2">Uncharacterized protein</fullName>
    </submittedName>
</protein>
<name>A0A7R8V428_HERIL</name>
<dbReference type="EMBL" id="LR899013">
    <property type="protein sequence ID" value="CAD7091747.1"/>
    <property type="molecule type" value="Genomic_DNA"/>
</dbReference>
<dbReference type="Proteomes" id="UP000594454">
    <property type="component" value="Chromosome 5"/>
</dbReference>
<evidence type="ECO:0000313" key="3">
    <source>
        <dbReference type="Proteomes" id="UP000594454"/>
    </source>
</evidence>
<feature type="compositionally biased region" description="Basic residues" evidence="1">
    <location>
        <begin position="169"/>
        <end position="180"/>
    </location>
</feature>
<feature type="compositionally biased region" description="Polar residues" evidence="1">
    <location>
        <begin position="77"/>
        <end position="88"/>
    </location>
</feature>
<dbReference type="AlphaFoldDB" id="A0A7R8V428"/>
<organism evidence="2 3">
    <name type="scientific">Hermetia illucens</name>
    <name type="common">Black soldier fly</name>
    <dbReference type="NCBI Taxonomy" id="343691"/>
    <lineage>
        <taxon>Eukaryota</taxon>
        <taxon>Metazoa</taxon>
        <taxon>Ecdysozoa</taxon>
        <taxon>Arthropoda</taxon>
        <taxon>Hexapoda</taxon>
        <taxon>Insecta</taxon>
        <taxon>Pterygota</taxon>
        <taxon>Neoptera</taxon>
        <taxon>Endopterygota</taxon>
        <taxon>Diptera</taxon>
        <taxon>Brachycera</taxon>
        <taxon>Stratiomyomorpha</taxon>
        <taxon>Stratiomyidae</taxon>
        <taxon>Hermetiinae</taxon>
        <taxon>Hermetia</taxon>
    </lineage>
</organism>
<evidence type="ECO:0000313" key="2">
    <source>
        <dbReference type="EMBL" id="CAD7091747.1"/>
    </source>
</evidence>
<sequence length="286" mass="29573">MAPKPTEMKFIKRKKHKQNLGGTVFRCCLPCRGGSAAPATSPPNSPVPSDELNNIVNETLTANVVQTSTTIGTTTGLDASSPTSTQSDPSHEDFPATIAAQSAAATISSTPATSTPPTNRLCPTQTSPLPHIEEEEELDSYHPNQLPVESSSKIVPSKFGDEYSNSPSPRHKPKNRKIKIWSRSSNSTGAAQPVGLTGTVPAVSSETASSSGGSVVSACAGGSSGGGSGNLANPSASSSAGAISSSGLHSGLLLPKMQAEQGSIGDLQKYHSRYLKNRRHTLANVR</sequence>
<feature type="compositionally biased region" description="Low complexity" evidence="1">
    <location>
        <begin position="95"/>
        <end position="118"/>
    </location>
</feature>
<keyword evidence="3" id="KW-1185">Reference proteome</keyword>
<reference evidence="2 3" key="1">
    <citation type="submission" date="2020-11" db="EMBL/GenBank/DDBJ databases">
        <authorList>
            <person name="Wallbank WR R."/>
            <person name="Pardo Diaz C."/>
            <person name="Kozak K."/>
            <person name="Martin S."/>
            <person name="Jiggins C."/>
            <person name="Moest M."/>
            <person name="Warren A I."/>
            <person name="Generalovic N T."/>
            <person name="Byers J.R.P. K."/>
            <person name="Montejo-Kovacevich G."/>
            <person name="Yen C E."/>
        </authorList>
    </citation>
    <scope>NUCLEOTIDE SEQUENCE [LARGE SCALE GENOMIC DNA]</scope>
</reference>
<feature type="compositionally biased region" description="Low complexity" evidence="1">
    <location>
        <begin position="230"/>
        <end position="244"/>
    </location>
</feature>
<evidence type="ECO:0000256" key="1">
    <source>
        <dbReference type="SAM" id="MobiDB-lite"/>
    </source>
</evidence>
<gene>
    <name evidence="2" type="ORF">HERILL_LOCUS14149</name>
</gene>